<dbReference type="NCBIfam" id="NF005860">
    <property type="entry name" value="PRK07789.1"/>
    <property type="match status" value="1"/>
</dbReference>
<dbReference type="InterPro" id="IPR029035">
    <property type="entry name" value="DHS-like_NAD/FAD-binding_dom"/>
</dbReference>
<comment type="pathway">
    <text evidence="1 14">Amino-acid biosynthesis; L-isoleucine biosynthesis; L-isoleucine from 2-oxobutanoate: step 1/4.</text>
</comment>
<comment type="pathway">
    <text evidence="2 14">Amino-acid biosynthesis; L-valine biosynthesis; L-valine from pyruvate: step 1/4.</text>
</comment>
<feature type="region of interest" description="Disordered" evidence="15">
    <location>
        <begin position="1"/>
        <end position="24"/>
    </location>
</feature>
<dbReference type="UniPathway" id="UPA00049">
    <property type="reaction ID" value="UER00059"/>
</dbReference>
<dbReference type="SUPFAM" id="SSF52518">
    <property type="entry name" value="Thiamin diphosphate-binding fold (THDP-binding)"/>
    <property type="match status" value="2"/>
</dbReference>
<evidence type="ECO:0000256" key="5">
    <source>
        <dbReference type="ARBA" id="ARBA00022605"/>
    </source>
</evidence>
<keyword evidence="11 14" id="KW-0786">Thiamine pyrophosphate</keyword>
<comment type="catalytic activity">
    <reaction evidence="13 14">
        <text>2 pyruvate + H(+) = (2S)-2-acetolactate + CO2</text>
        <dbReference type="Rhea" id="RHEA:25249"/>
        <dbReference type="ChEBI" id="CHEBI:15361"/>
        <dbReference type="ChEBI" id="CHEBI:15378"/>
        <dbReference type="ChEBI" id="CHEBI:16526"/>
        <dbReference type="ChEBI" id="CHEBI:58476"/>
        <dbReference type="EC" id="2.2.1.6"/>
    </reaction>
</comment>
<dbReference type="OrthoDB" id="4494979at2"/>
<dbReference type="InterPro" id="IPR012000">
    <property type="entry name" value="Thiamin_PyroP_enz_cen_dom"/>
</dbReference>
<gene>
    <name evidence="19" type="ORF">ATK06_1999</name>
</gene>
<dbReference type="InterPro" id="IPR012846">
    <property type="entry name" value="Acetolactate_synth_lsu"/>
</dbReference>
<feature type="compositionally biased region" description="Low complexity" evidence="15">
    <location>
        <begin position="9"/>
        <end position="19"/>
    </location>
</feature>
<dbReference type="FunFam" id="3.40.50.1220:FF:000008">
    <property type="entry name" value="Acetolactate synthase"/>
    <property type="match status" value="1"/>
</dbReference>
<dbReference type="GO" id="GO:0009097">
    <property type="term" value="P:isoleucine biosynthetic process"/>
    <property type="evidence" value="ECO:0007669"/>
    <property type="project" value="UniProtKB-UniPathway"/>
</dbReference>
<keyword evidence="20" id="KW-1185">Reference proteome</keyword>
<dbReference type="Gene3D" id="3.40.50.970">
    <property type="match status" value="2"/>
</dbReference>
<evidence type="ECO:0000259" key="18">
    <source>
        <dbReference type="Pfam" id="PF02776"/>
    </source>
</evidence>
<comment type="similarity">
    <text evidence="3 14">Belongs to the TPP enzyme family.</text>
</comment>
<evidence type="ECO:0000256" key="14">
    <source>
        <dbReference type="RuleBase" id="RU003591"/>
    </source>
</evidence>
<keyword evidence="12 14" id="KW-0100">Branched-chain amino acid biosynthesis</keyword>
<dbReference type="SUPFAM" id="SSF52467">
    <property type="entry name" value="DHS-like NAD/FAD-binding domain"/>
    <property type="match status" value="1"/>
</dbReference>
<dbReference type="GO" id="GO:0009099">
    <property type="term" value="P:L-valine biosynthetic process"/>
    <property type="evidence" value="ECO:0007669"/>
    <property type="project" value="UniProtKB-UniPathway"/>
</dbReference>
<dbReference type="Pfam" id="PF00205">
    <property type="entry name" value="TPP_enzyme_M"/>
    <property type="match status" value="1"/>
</dbReference>
<evidence type="ECO:0000313" key="20">
    <source>
        <dbReference type="Proteomes" id="UP000221653"/>
    </source>
</evidence>
<sequence length="622" mass="66548">MNSADSSTPKPAAPAARAGRNPEPERITGAQAIVRSLEELGADLVFGLPGGAVLPLYDPLYSSEKVRHVLVRHEQGAGHAAEGYALASGRVGVCIATSGPGATNLVTALADANLDSVPMVAITGQVGSSLLGTDAFQEADTRGITMPVTKHNFMVTDPNDIPQAMAEAFHLAATGRPGPVLVDVPKNVQEATLDFVWPPTIDLPGYKPVTTPHSRQIAQAIELIQQSKKPVLYIGGGVIKANASPELLAFAEATNIPVVTTLMALGAFPHSHRLNMGMPGMHGTVPAVGALQESDLLITIGARFDDRVTGKVDSFAPHAKVIHADIDPAEIGKIRAADVPIVGDAKEVLQQLAEAYRKASSSTLDTGEWLAHLADLQERFPRGYDKPDEGKLTPQFVIETLSKEVGPEAIYAAGVGQHQMWSAQFLDFEHPRTWLNSGGLGTMGYAIPAALGAKAAMPDKEVWAIDGDGCFQMTNQELTTAAVEGFPFKVALINNGNLGMVRQWQTLFYEGRYSNTKLREQDEYVPDFVGLAQALGCEAIRVTTEEEVIPAIRRAREINDRPVVIDFIVGENSQVWPMISAGTSNSEIQYAKGLRPFFDDADSAAEAPATISEVIEENEEQN</sequence>
<keyword evidence="9" id="KW-0274">FAD</keyword>
<comment type="caution">
    <text evidence="19">The sequence shown here is derived from an EMBL/GenBank/DDBJ whole genome shotgun (WGS) entry which is preliminary data.</text>
</comment>
<dbReference type="FunFam" id="3.40.50.970:FF:000016">
    <property type="entry name" value="Acetolactate synthase"/>
    <property type="match status" value="1"/>
</dbReference>
<dbReference type="AlphaFoldDB" id="A0A2A9DSF8"/>
<dbReference type="GO" id="GO:0000287">
    <property type="term" value="F:magnesium ion binding"/>
    <property type="evidence" value="ECO:0007669"/>
    <property type="project" value="UniProtKB-UniRule"/>
</dbReference>
<dbReference type="CDD" id="cd02015">
    <property type="entry name" value="TPP_AHAS"/>
    <property type="match status" value="1"/>
</dbReference>
<dbReference type="InterPro" id="IPR045229">
    <property type="entry name" value="TPP_enz"/>
</dbReference>
<evidence type="ECO:0000313" key="19">
    <source>
        <dbReference type="EMBL" id="PFG28870.1"/>
    </source>
</evidence>
<accession>A0A2A9DSF8</accession>
<dbReference type="UniPathway" id="UPA00047">
    <property type="reaction ID" value="UER00055"/>
</dbReference>
<dbReference type="RefSeq" id="WP_098389269.1">
    <property type="nucleotide sequence ID" value="NZ_LS483464.1"/>
</dbReference>
<dbReference type="InterPro" id="IPR029061">
    <property type="entry name" value="THDP-binding"/>
</dbReference>
<dbReference type="PANTHER" id="PTHR18968:SF13">
    <property type="entry name" value="ACETOLACTATE SYNTHASE CATALYTIC SUBUNIT, MITOCHONDRIAL"/>
    <property type="match status" value="1"/>
</dbReference>
<dbReference type="GO" id="GO:0005948">
    <property type="term" value="C:acetolactate synthase complex"/>
    <property type="evidence" value="ECO:0007669"/>
    <property type="project" value="TreeGrafter"/>
</dbReference>
<dbReference type="PANTHER" id="PTHR18968">
    <property type="entry name" value="THIAMINE PYROPHOSPHATE ENZYMES"/>
    <property type="match status" value="1"/>
</dbReference>
<organism evidence="19 20">
    <name type="scientific">Corynebacterium renale</name>
    <dbReference type="NCBI Taxonomy" id="1724"/>
    <lineage>
        <taxon>Bacteria</taxon>
        <taxon>Bacillati</taxon>
        <taxon>Actinomycetota</taxon>
        <taxon>Actinomycetes</taxon>
        <taxon>Mycobacteriales</taxon>
        <taxon>Corynebacteriaceae</taxon>
        <taxon>Corynebacterium</taxon>
    </lineage>
</organism>
<dbReference type="Gene3D" id="3.40.50.1220">
    <property type="entry name" value="TPP-binding domain"/>
    <property type="match status" value="1"/>
</dbReference>
<dbReference type="Pfam" id="PF02776">
    <property type="entry name" value="TPP_enzyme_N"/>
    <property type="match status" value="1"/>
</dbReference>
<evidence type="ECO:0000256" key="9">
    <source>
        <dbReference type="ARBA" id="ARBA00022827"/>
    </source>
</evidence>
<dbReference type="EMBL" id="PDJF01000001">
    <property type="protein sequence ID" value="PFG28870.1"/>
    <property type="molecule type" value="Genomic_DNA"/>
</dbReference>
<name>A0A2A9DSF8_9CORY</name>
<dbReference type="EC" id="2.2.1.6" evidence="4 14"/>
<dbReference type="STRING" id="1724.GCA_001044175_00877"/>
<feature type="domain" description="Thiamine pyrophosphate enzyme TPP-binding" evidence="17">
    <location>
        <begin position="414"/>
        <end position="567"/>
    </location>
</feature>
<dbReference type="FunFam" id="3.40.50.970:FF:000007">
    <property type="entry name" value="Acetolactate synthase"/>
    <property type="match status" value="1"/>
</dbReference>
<evidence type="ECO:0000256" key="4">
    <source>
        <dbReference type="ARBA" id="ARBA00013145"/>
    </source>
</evidence>
<evidence type="ECO:0000256" key="15">
    <source>
        <dbReference type="SAM" id="MobiDB-lite"/>
    </source>
</evidence>
<keyword evidence="5 14" id="KW-0028">Amino-acid biosynthesis</keyword>
<evidence type="ECO:0000259" key="17">
    <source>
        <dbReference type="Pfam" id="PF02775"/>
    </source>
</evidence>
<dbReference type="GO" id="GO:0050660">
    <property type="term" value="F:flavin adenine dinucleotide binding"/>
    <property type="evidence" value="ECO:0007669"/>
    <property type="project" value="InterPro"/>
</dbReference>
<evidence type="ECO:0000256" key="3">
    <source>
        <dbReference type="ARBA" id="ARBA00007812"/>
    </source>
</evidence>
<proteinExistence type="inferred from homology"/>
<keyword evidence="10 14" id="KW-0460">Magnesium</keyword>
<dbReference type="CDD" id="cd07035">
    <property type="entry name" value="TPP_PYR_POX_like"/>
    <property type="match status" value="1"/>
</dbReference>
<keyword evidence="8 14" id="KW-0479">Metal-binding</keyword>
<dbReference type="InterPro" id="IPR011766">
    <property type="entry name" value="TPP_enzyme_TPP-bd"/>
</dbReference>
<evidence type="ECO:0000256" key="7">
    <source>
        <dbReference type="ARBA" id="ARBA00022679"/>
    </source>
</evidence>
<evidence type="ECO:0000256" key="1">
    <source>
        <dbReference type="ARBA" id="ARBA00004974"/>
    </source>
</evidence>
<evidence type="ECO:0000259" key="16">
    <source>
        <dbReference type="Pfam" id="PF00205"/>
    </source>
</evidence>
<dbReference type="InterPro" id="IPR012001">
    <property type="entry name" value="Thiamin_PyroP_enz_TPP-bd_dom"/>
</dbReference>
<dbReference type="Proteomes" id="UP000221653">
    <property type="component" value="Unassembled WGS sequence"/>
</dbReference>
<feature type="domain" description="Thiamine pyrophosphate enzyme central" evidence="16">
    <location>
        <begin position="217"/>
        <end position="352"/>
    </location>
</feature>
<keyword evidence="6" id="KW-0285">Flavoprotein</keyword>
<evidence type="ECO:0000256" key="12">
    <source>
        <dbReference type="ARBA" id="ARBA00023304"/>
    </source>
</evidence>
<evidence type="ECO:0000256" key="11">
    <source>
        <dbReference type="ARBA" id="ARBA00023052"/>
    </source>
</evidence>
<dbReference type="GO" id="GO:0030976">
    <property type="term" value="F:thiamine pyrophosphate binding"/>
    <property type="evidence" value="ECO:0007669"/>
    <property type="project" value="UniProtKB-UniRule"/>
</dbReference>
<evidence type="ECO:0000256" key="8">
    <source>
        <dbReference type="ARBA" id="ARBA00022723"/>
    </source>
</evidence>
<reference evidence="19 20" key="1">
    <citation type="submission" date="2017-10" db="EMBL/GenBank/DDBJ databases">
        <title>Sequencing the genomes of 1000 actinobacteria strains.</title>
        <authorList>
            <person name="Klenk H.-P."/>
        </authorList>
    </citation>
    <scope>NUCLEOTIDE SEQUENCE [LARGE SCALE GENOMIC DNA]</scope>
    <source>
        <strain evidence="19 20">DSM 20688</strain>
    </source>
</reference>
<comment type="cofactor">
    <cofactor evidence="14">
        <name>Mg(2+)</name>
        <dbReference type="ChEBI" id="CHEBI:18420"/>
    </cofactor>
    <text evidence="14">Binds 1 Mg(2+) ion per subunit.</text>
</comment>
<evidence type="ECO:0000256" key="10">
    <source>
        <dbReference type="ARBA" id="ARBA00022842"/>
    </source>
</evidence>
<protein>
    <recommendedName>
        <fullName evidence="4 14">Acetolactate synthase</fullName>
        <ecNumber evidence="4 14">2.2.1.6</ecNumber>
    </recommendedName>
</protein>
<evidence type="ECO:0000256" key="6">
    <source>
        <dbReference type="ARBA" id="ARBA00022630"/>
    </source>
</evidence>
<dbReference type="Pfam" id="PF02775">
    <property type="entry name" value="TPP_enzyme_C"/>
    <property type="match status" value="1"/>
</dbReference>
<feature type="domain" description="Thiamine pyrophosphate enzyme N-terminal TPP-binding" evidence="18">
    <location>
        <begin position="28"/>
        <end position="141"/>
    </location>
</feature>
<comment type="cofactor">
    <cofactor evidence="14">
        <name>thiamine diphosphate</name>
        <dbReference type="ChEBI" id="CHEBI:58937"/>
    </cofactor>
    <text evidence="14">Binds 1 thiamine pyrophosphate per subunit.</text>
</comment>
<dbReference type="InterPro" id="IPR000399">
    <property type="entry name" value="TPP-bd_CS"/>
</dbReference>
<dbReference type="PROSITE" id="PS00187">
    <property type="entry name" value="TPP_ENZYMES"/>
    <property type="match status" value="1"/>
</dbReference>
<keyword evidence="7 14" id="KW-0808">Transferase</keyword>
<evidence type="ECO:0000256" key="2">
    <source>
        <dbReference type="ARBA" id="ARBA00005025"/>
    </source>
</evidence>
<dbReference type="GO" id="GO:0003984">
    <property type="term" value="F:acetolactate synthase activity"/>
    <property type="evidence" value="ECO:0007669"/>
    <property type="project" value="UniProtKB-EC"/>
</dbReference>
<evidence type="ECO:0000256" key="13">
    <source>
        <dbReference type="ARBA" id="ARBA00048670"/>
    </source>
</evidence>
<dbReference type="NCBIfam" id="TIGR00118">
    <property type="entry name" value="acolac_lg"/>
    <property type="match status" value="1"/>
</dbReference>
<dbReference type="InterPro" id="IPR039368">
    <property type="entry name" value="AHAS_TPP"/>
</dbReference>